<evidence type="ECO:0000313" key="3">
    <source>
        <dbReference type="Proteomes" id="UP000585474"/>
    </source>
</evidence>
<dbReference type="AlphaFoldDB" id="A0A7J0FBA4"/>
<dbReference type="EMBL" id="BJWL01000010">
    <property type="protein sequence ID" value="GFY95177.1"/>
    <property type="molecule type" value="Genomic_DNA"/>
</dbReference>
<dbReference type="InterPro" id="IPR032675">
    <property type="entry name" value="LRR_dom_sf"/>
</dbReference>
<evidence type="ECO:0008006" key="4">
    <source>
        <dbReference type="Google" id="ProtNLM"/>
    </source>
</evidence>
<feature type="compositionally biased region" description="Basic and acidic residues" evidence="1">
    <location>
        <begin position="1"/>
        <end position="13"/>
    </location>
</feature>
<accession>A0A7J0FBA4</accession>
<dbReference type="Proteomes" id="UP000585474">
    <property type="component" value="Unassembled WGS sequence"/>
</dbReference>
<feature type="region of interest" description="Disordered" evidence="1">
    <location>
        <begin position="1"/>
        <end position="50"/>
    </location>
</feature>
<dbReference type="OrthoDB" id="10257471at2759"/>
<dbReference type="Gene3D" id="3.80.10.10">
    <property type="entry name" value="Ribonuclease Inhibitor"/>
    <property type="match status" value="1"/>
</dbReference>
<dbReference type="SUPFAM" id="SSF52047">
    <property type="entry name" value="RNI-like"/>
    <property type="match status" value="1"/>
</dbReference>
<evidence type="ECO:0000256" key="1">
    <source>
        <dbReference type="SAM" id="MobiDB-lite"/>
    </source>
</evidence>
<reference evidence="2 3" key="1">
    <citation type="submission" date="2019-07" db="EMBL/GenBank/DDBJ databases">
        <title>De Novo Assembly of kiwifruit Actinidia rufa.</title>
        <authorList>
            <person name="Sugita-Konishi S."/>
            <person name="Sato K."/>
            <person name="Mori E."/>
            <person name="Abe Y."/>
            <person name="Kisaki G."/>
            <person name="Hamano K."/>
            <person name="Suezawa K."/>
            <person name="Otani M."/>
            <person name="Fukuda T."/>
            <person name="Manabe T."/>
            <person name="Gomi K."/>
            <person name="Tabuchi M."/>
            <person name="Akimitsu K."/>
            <person name="Kataoka I."/>
        </authorList>
    </citation>
    <scope>NUCLEOTIDE SEQUENCE [LARGE SCALE GENOMIC DNA]</scope>
    <source>
        <strain evidence="3">cv. Fuchu</strain>
    </source>
</reference>
<keyword evidence="3" id="KW-1185">Reference proteome</keyword>
<sequence length="575" mass="64887">MSEMKRSSEEDGNSKTQGSKKARVADSVGETSLSSQLEGNEKNERQAMEGIRVLKPVPVYVNISDSEELNSKDHRVKNQIIKEDKALRRREGCGSGDREEEEIEKGDQERLWGKRISHIDLNVEQIDVDLNWPAMEGQFQEYTQLSQRLDIIHISSDEGEQSPNERGSRSKGKEIGKGFVDENIGSFRLDVSAMGLSMEDIETADLLLLFADSEKLIESADSDSDGIPIDEASQRLGTEMFNLRREQETEIARETQGLRQSTGRYRYRDRNIARYYGRQLARLDSDELIGNGQQQVQPIETDKNLENFVGPFSVAMELIKKRKNAQQMINWKPLKNRYSNNSVHPVPSLLDLSMKVLAKNAEAIVSLEYVPDSLKHRLANMFCDYRKMNSHTLNLLVQGYPTEICIKDCSWMTEEQFTEIFGSIDTKNLKVLQLDLCGQCVLGESLRRTLGRSRHSLPALAIISLKGACRLTDAALEELIASAPAIQSINLSHCSLLSYGSINILAFSLADTLRELFIDNWQKLEALHISPAIKKFKRLEVLSVAGIQTVCDEFLIEIMTECGQNMKELDLADCT</sequence>
<organism evidence="2 3">
    <name type="scientific">Actinidia rufa</name>
    <dbReference type="NCBI Taxonomy" id="165716"/>
    <lineage>
        <taxon>Eukaryota</taxon>
        <taxon>Viridiplantae</taxon>
        <taxon>Streptophyta</taxon>
        <taxon>Embryophyta</taxon>
        <taxon>Tracheophyta</taxon>
        <taxon>Spermatophyta</taxon>
        <taxon>Magnoliopsida</taxon>
        <taxon>eudicotyledons</taxon>
        <taxon>Gunneridae</taxon>
        <taxon>Pentapetalae</taxon>
        <taxon>asterids</taxon>
        <taxon>Ericales</taxon>
        <taxon>Actinidiaceae</taxon>
        <taxon>Actinidia</taxon>
    </lineage>
</organism>
<name>A0A7J0FBA4_9ERIC</name>
<evidence type="ECO:0000313" key="2">
    <source>
        <dbReference type="EMBL" id="GFY95177.1"/>
    </source>
</evidence>
<comment type="caution">
    <text evidence="2">The sequence shown here is derived from an EMBL/GenBank/DDBJ whole genome shotgun (WGS) entry which is preliminary data.</text>
</comment>
<feature type="compositionally biased region" description="Basic and acidic residues" evidence="1">
    <location>
        <begin position="166"/>
        <end position="175"/>
    </location>
</feature>
<feature type="compositionally biased region" description="Polar residues" evidence="1">
    <location>
        <begin position="29"/>
        <end position="38"/>
    </location>
</feature>
<feature type="region of interest" description="Disordered" evidence="1">
    <location>
        <begin position="88"/>
        <end position="108"/>
    </location>
</feature>
<feature type="region of interest" description="Disordered" evidence="1">
    <location>
        <begin position="154"/>
        <end position="175"/>
    </location>
</feature>
<proteinExistence type="predicted"/>
<protein>
    <recommendedName>
        <fullName evidence="4">RNI-like superfamily protein</fullName>
    </recommendedName>
</protein>
<gene>
    <name evidence="2" type="ORF">Acr_10g0005620</name>
</gene>